<feature type="compositionally biased region" description="Basic and acidic residues" evidence="1">
    <location>
        <begin position="87"/>
        <end position="107"/>
    </location>
</feature>
<keyword evidence="3" id="KW-1185">Reference proteome</keyword>
<evidence type="ECO:0000313" key="2">
    <source>
        <dbReference type="EMBL" id="KAF1972974.1"/>
    </source>
</evidence>
<evidence type="ECO:0000256" key="1">
    <source>
        <dbReference type="SAM" id="MobiDB-lite"/>
    </source>
</evidence>
<reference evidence="2" key="1">
    <citation type="journal article" date="2020" name="Stud. Mycol.">
        <title>101 Dothideomycetes genomes: a test case for predicting lifestyles and emergence of pathogens.</title>
        <authorList>
            <person name="Haridas S."/>
            <person name="Albert R."/>
            <person name="Binder M."/>
            <person name="Bloem J."/>
            <person name="Labutti K."/>
            <person name="Salamov A."/>
            <person name="Andreopoulos B."/>
            <person name="Baker S."/>
            <person name="Barry K."/>
            <person name="Bills G."/>
            <person name="Bluhm B."/>
            <person name="Cannon C."/>
            <person name="Castanera R."/>
            <person name="Culley D."/>
            <person name="Daum C."/>
            <person name="Ezra D."/>
            <person name="Gonzalez J."/>
            <person name="Henrissat B."/>
            <person name="Kuo A."/>
            <person name="Liang C."/>
            <person name="Lipzen A."/>
            <person name="Lutzoni F."/>
            <person name="Magnuson J."/>
            <person name="Mondo S."/>
            <person name="Nolan M."/>
            <person name="Ohm R."/>
            <person name="Pangilinan J."/>
            <person name="Park H.-J."/>
            <person name="Ramirez L."/>
            <person name="Alfaro M."/>
            <person name="Sun H."/>
            <person name="Tritt A."/>
            <person name="Yoshinaga Y."/>
            <person name="Zwiers L.-H."/>
            <person name="Turgeon B."/>
            <person name="Goodwin S."/>
            <person name="Spatafora J."/>
            <person name="Crous P."/>
            <person name="Grigoriev I."/>
        </authorList>
    </citation>
    <scope>NUCLEOTIDE SEQUENCE</scope>
    <source>
        <strain evidence="2">CBS 107.79</strain>
    </source>
</reference>
<proteinExistence type="predicted"/>
<dbReference type="Proteomes" id="UP000800036">
    <property type="component" value="Unassembled WGS sequence"/>
</dbReference>
<dbReference type="AlphaFoldDB" id="A0A6A5V7A5"/>
<feature type="compositionally biased region" description="Basic and acidic residues" evidence="1">
    <location>
        <begin position="116"/>
        <end position="126"/>
    </location>
</feature>
<dbReference type="EMBL" id="ML976684">
    <property type="protein sequence ID" value="KAF1972974.1"/>
    <property type="molecule type" value="Genomic_DNA"/>
</dbReference>
<accession>A0A6A5V7A5</accession>
<feature type="region of interest" description="Disordered" evidence="1">
    <location>
        <begin position="87"/>
        <end position="126"/>
    </location>
</feature>
<gene>
    <name evidence="2" type="ORF">BU23DRAFT_147548</name>
</gene>
<organism evidence="2 3">
    <name type="scientific">Bimuria novae-zelandiae CBS 107.79</name>
    <dbReference type="NCBI Taxonomy" id="1447943"/>
    <lineage>
        <taxon>Eukaryota</taxon>
        <taxon>Fungi</taxon>
        <taxon>Dikarya</taxon>
        <taxon>Ascomycota</taxon>
        <taxon>Pezizomycotina</taxon>
        <taxon>Dothideomycetes</taxon>
        <taxon>Pleosporomycetidae</taxon>
        <taxon>Pleosporales</taxon>
        <taxon>Massarineae</taxon>
        <taxon>Didymosphaeriaceae</taxon>
        <taxon>Bimuria</taxon>
    </lineage>
</organism>
<protein>
    <submittedName>
        <fullName evidence="2">Uncharacterized protein</fullName>
    </submittedName>
</protein>
<name>A0A6A5V7A5_9PLEO</name>
<evidence type="ECO:0000313" key="3">
    <source>
        <dbReference type="Proteomes" id="UP000800036"/>
    </source>
</evidence>
<sequence length="126" mass="14153">MPRRSSQQQLALRAVSTHIRLSLNAARGGLVRYEGVAVSDTVALQEELMVLHRRLQALSRFSGRIYGVTAAPRARLEVLATFNARHHDERRTAAARRKQSEKAERNSSRRTASHCTEGKTGDLYRS</sequence>